<dbReference type="SUPFAM" id="SSF53756">
    <property type="entry name" value="UDP-Glycosyltransferase/glycogen phosphorylase"/>
    <property type="match status" value="1"/>
</dbReference>
<comment type="caution">
    <text evidence="26">The sequence shown here is derived from an EMBL/GenBank/DDBJ whole genome shotgun (WGS) entry which is preliminary data.</text>
</comment>
<feature type="transmembrane region" description="Helical" evidence="23">
    <location>
        <begin position="20"/>
        <end position="50"/>
    </location>
</feature>
<evidence type="ECO:0000256" key="16">
    <source>
        <dbReference type="ARBA" id="ARBA00023136"/>
    </source>
</evidence>
<dbReference type="InterPro" id="IPR031814">
    <property type="entry name" value="ALG11_N"/>
</dbReference>
<dbReference type="CDD" id="cd11685">
    <property type="entry name" value="UEV_TSG101-like"/>
    <property type="match status" value="1"/>
</dbReference>
<dbReference type="InterPro" id="IPR036179">
    <property type="entry name" value="Ig-like_dom_sf"/>
</dbReference>
<dbReference type="STRING" id="300112.A0A4S2JZX4"/>
<keyword evidence="13" id="KW-0256">Endoplasmic reticulum</keyword>
<dbReference type="PROSITE" id="PS50835">
    <property type="entry name" value="IG_LIKE"/>
    <property type="match status" value="2"/>
</dbReference>
<evidence type="ECO:0000256" key="6">
    <source>
        <dbReference type="ARBA" id="ARBA00012645"/>
    </source>
</evidence>
<dbReference type="Pfam" id="PF15924">
    <property type="entry name" value="ALG11_N"/>
    <property type="match status" value="1"/>
</dbReference>
<accession>A0A4S2JZX4</accession>
<keyword evidence="21" id="KW-0175">Coiled coil</keyword>
<evidence type="ECO:0000256" key="21">
    <source>
        <dbReference type="SAM" id="Coils"/>
    </source>
</evidence>
<evidence type="ECO:0000256" key="17">
    <source>
        <dbReference type="ARBA" id="ARBA00032517"/>
    </source>
</evidence>
<comment type="similarity">
    <text evidence="4">Belongs to the VPS37 family.</text>
</comment>
<evidence type="ECO:0000256" key="13">
    <source>
        <dbReference type="ARBA" id="ARBA00022824"/>
    </source>
</evidence>
<dbReference type="Gene3D" id="2.60.40.10">
    <property type="entry name" value="Immunoglobulins"/>
    <property type="match status" value="2"/>
</dbReference>
<evidence type="ECO:0000256" key="7">
    <source>
        <dbReference type="ARBA" id="ARBA00022018"/>
    </source>
</evidence>
<dbReference type="SMART" id="SM00409">
    <property type="entry name" value="IG"/>
    <property type="match status" value="2"/>
</dbReference>
<gene>
    <name evidence="26" type="ORF">DBV15_07521</name>
</gene>
<evidence type="ECO:0000256" key="4">
    <source>
        <dbReference type="ARBA" id="ARBA00007617"/>
    </source>
</evidence>
<evidence type="ECO:0000256" key="3">
    <source>
        <dbReference type="ARBA" id="ARBA00004922"/>
    </source>
</evidence>
<dbReference type="CDD" id="cd03806">
    <property type="entry name" value="GT4_ALG11-like"/>
    <property type="match status" value="1"/>
</dbReference>
<dbReference type="CDD" id="cd00096">
    <property type="entry name" value="Ig"/>
    <property type="match status" value="2"/>
</dbReference>
<dbReference type="PANTHER" id="PTHR45919">
    <property type="entry name" value="GDP-MAN:MAN(3)GLCNAC(2)-PP-DOL ALPHA-1,2-MANNOSYLTRANSFERASE"/>
    <property type="match status" value="1"/>
</dbReference>
<dbReference type="GO" id="GO:0005789">
    <property type="term" value="C:endoplasmic reticulum membrane"/>
    <property type="evidence" value="ECO:0007669"/>
    <property type="project" value="UniProtKB-SubCell"/>
</dbReference>
<proteinExistence type="inferred from homology"/>
<dbReference type="InterPro" id="IPR003599">
    <property type="entry name" value="Ig_sub"/>
</dbReference>
<sequence length="1570" mass="178150">MVVSIDMSLLNSTYLYRTPIKILFVNMLLLILAVQVLLVLVLLPIVLTILRKFYSKRREERQQTGTVLGIFHPYCNAGGGGERVLWSAVQAIQNKYPDVYIAIYTGDLDADPEKIISRTEKTFNIKLRSNIEFVYLHGRKWVEASTYPYFTLLGQSLGSIYLGIEALNNLTPDIYIDTMGYAFTYPLFKYIGGCRVGSYTHYPTISTDMLKYVYKRVIAHNNRRIIARNPFFSAAKFLYYKLFARLYGMVGSCSEITTVNSTWTEDHINAIWKCPLKTHRVYPPCDVEHLIELPLLSDEEKGSCIRILAIAQFRPEKNHPLMLRAMFELRSILKEEVWEKVKLICIGSCRDAEDEKRVKDMQDLAKHLALDKNVEFKVNVPYSELVTEMQGGTIGLHTMWNEHFGISIVECMAAGLIMVAHNSGGPKADIIETRAGSVTGFLAEDEMEYAKVLASIIQMHPKDRDAIRIAARSSVSRFSCQIFEKEFLRAIEPFFRSNIGLNTSVKYSMCGPMGTFVPPLRTSVTVSLHGKKRAHGRATCANKQMHPAVCVSATNVFLILFNGPGRNSKRVEPIITTFGGSSPQVVLTPSPKLPSICTRDDMTRFLSIRAPRSASKEGRQARDTPVPRLFSERRESLGKTKISCIVIELRENVDYQVEFQAGDRRMAIMVSLSPNFPLEKPVLRVSPPISHPWCNEHSEITSAPGLLNFSVHSDLGRVVQAIIREFSKNPPQFLEDISPGSTKSHPDLQGRNSPSYSLQQYPVEIPSTSFNSYYNTQYPHLSSSNANTSIYNYNYTNSGHTYVSSSKSFGGTSHHSAYIPSSRNSTLQNSTSARYTSDQQHGAPYLNSHYANANYQQPLPNQSQAKAPQSIIFPELNNLTNEELKRLSEDDDKLDEFLEKHSDIKDINAAIEDAMDWVEKTAEANAAKEPELKQLQADVADKVKTVAALKARYDNLIQRYNKLSDVFTPDHIKECLRQAADESHEESEKIAEDFLNRKIDVERFLSTYIECRKLGQARRTKEEKLAHQLNELKRAAFVITKCLMWLEDSTEDLAETDHDVTCARDYSQPLVIVRQSSWMQQHPAWLRVGDRAVVPDEPASAALVIHSRLIQGDIDGVGRGVVMRPQGWLLIRAIPHDEIHKGPWWLPTHEISITTWFQLVVHDLVHVRIGEPNVVGIRIDKVAELEPIADVHEQSSLSVSLGERHLRVQVAILVGRPGRLVRYDRRVDQVAVTDERHVPQSPETRHQHQMTRCRLLYFLLLTALMISTEAAKGGGGRGRGRGRGRVFGSRMHILIPNRNPASTHYYENKDGAKIVKASHFELDYMLGRKITFFCMAIGVPRPEITWLKDGIELYHHKFFQVHEWPVGNDTIKSKMEIDPATQKDAGYYECQADNQYAVDRRGFRTDYIIMSRSMLLLILLGILLLNCQETLGRRGRGRSRSKSRVQIGLPITGKYRDPESDQYYNNNNGAKILLASHFDLEYVLGHKIAFLCVARGNPRPHVTWFKDGAEIYTHHYLHIHEWQVGPDKVKSKLEIDPATQMDAGVYECTADNMYSIDRRSFKTDFSIAFD</sequence>
<dbReference type="GO" id="GO:0004377">
    <property type="term" value="F:GDP-Man:Man(3)GlcNAc(2)-PP-Dol alpha-1,2-mannosyltransferase activity"/>
    <property type="evidence" value="ECO:0007669"/>
    <property type="project" value="UniProtKB-EC"/>
</dbReference>
<evidence type="ECO:0000256" key="10">
    <source>
        <dbReference type="ARBA" id="ARBA00022679"/>
    </source>
</evidence>
<evidence type="ECO:0000256" key="22">
    <source>
        <dbReference type="SAM" id="MobiDB-lite"/>
    </source>
</evidence>
<comment type="subcellular location">
    <subcellularLocation>
        <location evidence="2">Endoplasmic reticulum membrane</location>
        <topology evidence="2">Single-pass membrane protein</topology>
    </subcellularLocation>
    <subcellularLocation>
        <location evidence="1">Endosome</location>
    </subcellularLocation>
</comment>
<name>A0A4S2JZX4_9HYME</name>
<evidence type="ECO:0000259" key="24">
    <source>
        <dbReference type="PROSITE" id="PS50835"/>
    </source>
</evidence>
<keyword evidence="27" id="KW-1185">Reference proteome</keyword>
<dbReference type="InterPro" id="IPR007110">
    <property type="entry name" value="Ig-like_dom"/>
</dbReference>
<evidence type="ECO:0000256" key="8">
    <source>
        <dbReference type="ARBA" id="ARBA00022448"/>
    </source>
</evidence>
<evidence type="ECO:0000256" key="11">
    <source>
        <dbReference type="ARBA" id="ARBA00022692"/>
    </source>
</evidence>
<protein>
    <recommendedName>
        <fullName evidence="7">GDP-Man:Man(3)GlcNAc(2)-PP-Dol alpha-1,2-mannosyltransferase</fullName>
        <ecNumber evidence="6">2.4.1.131</ecNumber>
    </recommendedName>
    <alternativeName>
        <fullName evidence="17">Asparagine-linked glycosylation protein 11 homolog</fullName>
    </alternativeName>
</protein>
<dbReference type="Pfam" id="PF00534">
    <property type="entry name" value="Glycos_transf_1"/>
    <property type="match status" value="1"/>
</dbReference>
<dbReference type="PROSITE" id="PS51314">
    <property type="entry name" value="VPS37_C"/>
    <property type="match status" value="1"/>
</dbReference>
<evidence type="ECO:0000256" key="14">
    <source>
        <dbReference type="ARBA" id="ARBA00022927"/>
    </source>
</evidence>
<evidence type="ECO:0000313" key="26">
    <source>
        <dbReference type="EMBL" id="TGZ40357.1"/>
    </source>
</evidence>
<feature type="coiled-coil region" evidence="21">
    <location>
        <begin position="932"/>
        <end position="966"/>
    </location>
</feature>
<dbReference type="PANTHER" id="PTHR45919:SF1">
    <property type="entry name" value="GDP-MAN:MAN(3)GLCNAC(2)-PP-DOL ALPHA-1,2-MANNOSYLTRANSFERASE"/>
    <property type="match status" value="1"/>
</dbReference>
<dbReference type="InterPro" id="IPR001296">
    <property type="entry name" value="Glyco_trans_1"/>
</dbReference>
<dbReference type="InterPro" id="IPR013098">
    <property type="entry name" value="Ig_I-set"/>
</dbReference>
<dbReference type="Pfam" id="PF07679">
    <property type="entry name" value="I-set"/>
    <property type="match status" value="2"/>
</dbReference>
<dbReference type="Pfam" id="PF07200">
    <property type="entry name" value="Mod_r"/>
    <property type="match status" value="1"/>
</dbReference>
<keyword evidence="16 23" id="KW-0472">Membrane</keyword>
<dbReference type="EC" id="2.4.1.131" evidence="6"/>
<dbReference type="InterPro" id="IPR003598">
    <property type="entry name" value="Ig_sub2"/>
</dbReference>
<evidence type="ECO:0000256" key="15">
    <source>
        <dbReference type="ARBA" id="ARBA00022989"/>
    </source>
</evidence>
<dbReference type="EMBL" id="QBLH01003278">
    <property type="protein sequence ID" value="TGZ40357.1"/>
    <property type="molecule type" value="Genomic_DNA"/>
</dbReference>
<feature type="region of interest" description="Disordered" evidence="22">
    <location>
        <begin position="733"/>
        <end position="754"/>
    </location>
</feature>
<dbReference type="GO" id="GO:0000813">
    <property type="term" value="C:ESCRT I complex"/>
    <property type="evidence" value="ECO:0007669"/>
    <property type="project" value="UniProtKB-ARBA"/>
</dbReference>
<dbReference type="InterPro" id="IPR013783">
    <property type="entry name" value="Ig-like_fold"/>
</dbReference>
<evidence type="ECO:0000256" key="20">
    <source>
        <dbReference type="PROSITE-ProRule" id="PRU00646"/>
    </source>
</evidence>
<keyword evidence="14 20" id="KW-0653">Protein transport</keyword>
<evidence type="ECO:0000313" key="27">
    <source>
        <dbReference type="Proteomes" id="UP000310200"/>
    </source>
</evidence>
<feature type="domain" description="Ig-like" evidence="24">
    <location>
        <begin position="1458"/>
        <end position="1566"/>
    </location>
</feature>
<dbReference type="InterPro" id="IPR038013">
    <property type="entry name" value="ALG11"/>
</dbReference>
<comment type="function">
    <text evidence="19">GDP-Man:Man(3)GlcNAc(2)-PP-Dol alpha-1,2-mannosyltransferase that operates in the biosynthetic pathway of dolichol-linked oligosaccharides, the glycan precursors employed in protein asparagine (N)-glycosylation. The assembly of dolichol-linked oligosaccharides begins on the cytosolic side of the endoplasmic reticulum membrane and finishes in its lumen. The sequential addition of sugars to dolichol pyrophosphate produces dolichol-linked oligosaccharides containing fourteen sugars, including two GlcNAcs, nine mannoses and three glucoses. Once assembled, the oligosaccharide is transferred from the lipid to nascent proteins by oligosaccharyltransferases. Catalyzes, on the cytoplasmic face of the endoplasmic reticulum, the addition of the fourth and fifth mannose residues to the dolichol-linked oligosaccharide chain, to produce Man(5)GlcNAc(2)-PP-dolichol core oligosaccharide. Man(5)GlcNAc(2)-PP-dolichol is a substrate for ALG3, the following enzyme in the biosynthetic pathway.</text>
</comment>
<dbReference type="InterPro" id="IPR009851">
    <property type="entry name" value="Mod_r"/>
</dbReference>
<comment type="pathway">
    <text evidence="3">Protein modification; protein glycosylation.</text>
</comment>
<feature type="domain" description="VPS37 C-terminal" evidence="25">
    <location>
        <begin position="950"/>
        <end position="1039"/>
    </location>
</feature>
<keyword evidence="12" id="KW-0967">Endosome</keyword>
<keyword evidence="10" id="KW-0808">Transferase</keyword>
<dbReference type="SUPFAM" id="SSF48726">
    <property type="entry name" value="Immunoglobulin"/>
    <property type="match status" value="2"/>
</dbReference>
<comment type="similarity">
    <text evidence="5">Belongs to the glycosyltransferase group 1 family. Glycosyltransferase 4 subfamily.</text>
</comment>
<evidence type="ECO:0000256" key="18">
    <source>
        <dbReference type="ARBA" id="ARBA00045065"/>
    </source>
</evidence>
<evidence type="ECO:0000256" key="5">
    <source>
        <dbReference type="ARBA" id="ARBA00009481"/>
    </source>
</evidence>
<evidence type="ECO:0000256" key="1">
    <source>
        <dbReference type="ARBA" id="ARBA00004177"/>
    </source>
</evidence>
<evidence type="ECO:0000259" key="25">
    <source>
        <dbReference type="PROSITE" id="PS51314"/>
    </source>
</evidence>
<comment type="catalytic activity">
    <reaction evidence="18">
        <text>an alpha-D-Man-(1-&gt;3)-[alpha-D-Man-(1-&gt;6)]-beta-D-Man-(1-&gt;4)-beta-D-GlcNAc-(1-&gt;4)-alpha-D-GlcNAc-diphospho-di-trans,poly-cis-dolichol + 2 GDP-alpha-D-mannose = an alpha-D-Man-(1-&gt;2)-alpha-D-Man-(1-&gt;2)-alpha-D-Man-(1-&gt;3)-[alpha-D-Man-(1-&gt;6)]-beta-D-Man-(1-&gt;4)-beta-D-GlcNAc-(1-&gt;4)-alpha-D-GlcNAc-diphospho-di-trans,poly-cis-dolichol + 2 GDP + 2 H(+)</text>
        <dbReference type="Rhea" id="RHEA:29523"/>
        <dbReference type="Rhea" id="RHEA-COMP:19515"/>
        <dbReference type="Rhea" id="RHEA-COMP:19516"/>
        <dbReference type="ChEBI" id="CHEBI:15378"/>
        <dbReference type="ChEBI" id="CHEBI:57527"/>
        <dbReference type="ChEBI" id="CHEBI:58189"/>
        <dbReference type="ChEBI" id="CHEBI:132511"/>
        <dbReference type="ChEBI" id="CHEBI:132515"/>
        <dbReference type="EC" id="2.4.1.131"/>
    </reaction>
    <physiologicalReaction direction="left-to-right" evidence="18">
        <dbReference type="Rhea" id="RHEA:29524"/>
    </physiologicalReaction>
</comment>
<dbReference type="Proteomes" id="UP000310200">
    <property type="component" value="Unassembled WGS sequence"/>
</dbReference>
<evidence type="ECO:0000256" key="9">
    <source>
        <dbReference type="ARBA" id="ARBA00022676"/>
    </source>
</evidence>
<evidence type="ECO:0000256" key="12">
    <source>
        <dbReference type="ARBA" id="ARBA00022753"/>
    </source>
</evidence>
<dbReference type="GO" id="GO:0015031">
    <property type="term" value="P:protein transport"/>
    <property type="evidence" value="ECO:0007669"/>
    <property type="project" value="UniProtKB-UniRule"/>
</dbReference>
<keyword evidence="9" id="KW-0328">Glycosyltransferase</keyword>
<keyword evidence="15 23" id="KW-1133">Transmembrane helix</keyword>
<dbReference type="SMART" id="SM00408">
    <property type="entry name" value="IGc2"/>
    <property type="match status" value="2"/>
</dbReference>
<reference evidence="26 27" key="1">
    <citation type="journal article" date="2019" name="Philos. Trans. R. Soc. Lond., B, Biol. Sci.">
        <title>Ant behaviour and brain gene expression of defending hosts depend on the ecological success of the intruding social parasite.</title>
        <authorList>
            <person name="Kaur R."/>
            <person name="Stoldt M."/>
            <person name="Jongepier E."/>
            <person name="Feldmeyer B."/>
            <person name="Menzel F."/>
            <person name="Bornberg-Bauer E."/>
            <person name="Foitzik S."/>
        </authorList>
    </citation>
    <scope>NUCLEOTIDE SEQUENCE [LARGE SCALE GENOMIC DNA]</scope>
    <source>
        <tissue evidence="26">Whole body</tissue>
    </source>
</reference>
<keyword evidence="11 23" id="KW-0812">Transmembrane</keyword>
<keyword evidence="8 20" id="KW-0813">Transport</keyword>
<evidence type="ECO:0000256" key="2">
    <source>
        <dbReference type="ARBA" id="ARBA00004389"/>
    </source>
</evidence>
<feature type="domain" description="Ig-like" evidence="24">
    <location>
        <begin position="1327"/>
        <end position="1394"/>
    </location>
</feature>
<organism evidence="26 27">
    <name type="scientific">Temnothorax longispinosus</name>
    <dbReference type="NCBI Taxonomy" id="300112"/>
    <lineage>
        <taxon>Eukaryota</taxon>
        <taxon>Metazoa</taxon>
        <taxon>Ecdysozoa</taxon>
        <taxon>Arthropoda</taxon>
        <taxon>Hexapoda</taxon>
        <taxon>Insecta</taxon>
        <taxon>Pterygota</taxon>
        <taxon>Neoptera</taxon>
        <taxon>Endopterygota</taxon>
        <taxon>Hymenoptera</taxon>
        <taxon>Apocrita</taxon>
        <taxon>Aculeata</taxon>
        <taxon>Formicoidea</taxon>
        <taxon>Formicidae</taxon>
        <taxon>Myrmicinae</taxon>
        <taxon>Temnothorax</taxon>
    </lineage>
</organism>
<dbReference type="GO" id="GO:0006487">
    <property type="term" value="P:protein N-linked glycosylation"/>
    <property type="evidence" value="ECO:0007669"/>
    <property type="project" value="TreeGrafter"/>
</dbReference>
<evidence type="ECO:0000256" key="23">
    <source>
        <dbReference type="SAM" id="Phobius"/>
    </source>
</evidence>
<dbReference type="Gene3D" id="3.40.50.2000">
    <property type="entry name" value="Glycogen Phosphorylase B"/>
    <property type="match status" value="1"/>
</dbReference>
<evidence type="ECO:0000256" key="19">
    <source>
        <dbReference type="ARBA" id="ARBA00045128"/>
    </source>
</evidence>